<dbReference type="EMBL" id="JACIVA010000016">
    <property type="protein sequence ID" value="MBB1096523.1"/>
    <property type="molecule type" value="Genomic_DNA"/>
</dbReference>
<reference evidence="2 3" key="1">
    <citation type="submission" date="2020-07" db="EMBL/GenBank/DDBJ databases">
        <title>Description of Limosilactobacillus balticus sp. nov., Limosilactobacillus agrestis sp. nov., Limosilactobacillus albertensis sp. nov., Limosilactobacillus rudii sp. nov., Limosilactobacillus fastidiosus sp. nov., five novel Limosilactobacillus species isolated from the vertebrate gastrointestinal tract, and proposal of 6 subspecies of Limosilactobacillus reuteri adapted to the gastrointestinal tract of specific vertebrate hosts.</title>
        <authorList>
            <person name="Li F."/>
            <person name="Cheng C."/>
            <person name="Zheng J."/>
            <person name="Quevedo R.M."/>
            <person name="Li J."/>
            <person name="Roos S."/>
            <person name="Gaenzle M.G."/>
            <person name="Walter J."/>
        </authorList>
    </citation>
    <scope>NUCLEOTIDE SEQUENCE [LARGE SCALE GENOMIC DNA]</scope>
    <source>
        <strain evidence="2 3">STM2_1</strain>
    </source>
</reference>
<proteinExistence type="predicted"/>
<dbReference type="Proteomes" id="UP000517106">
    <property type="component" value="Unassembled WGS sequence"/>
</dbReference>
<evidence type="ECO:0000313" key="3">
    <source>
        <dbReference type="Proteomes" id="UP000517106"/>
    </source>
</evidence>
<evidence type="ECO:0000259" key="1">
    <source>
        <dbReference type="Pfam" id="PF22125"/>
    </source>
</evidence>
<gene>
    <name evidence="2" type="ORF">H5S09_00860</name>
</gene>
<dbReference type="Pfam" id="PF22125">
    <property type="entry name" value="Lreu_0056_like"/>
    <property type="match status" value="1"/>
</dbReference>
<protein>
    <recommendedName>
        <fullName evidence="1">Lreu-0056-like domain-containing protein</fullName>
    </recommendedName>
</protein>
<name>A0A7W3UJ13_9LACO</name>
<organism evidence="2 3">
    <name type="scientific">Limosilactobacillus rudii</name>
    <dbReference type="NCBI Taxonomy" id="2759755"/>
    <lineage>
        <taxon>Bacteria</taxon>
        <taxon>Bacillati</taxon>
        <taxon>Bacillota</taxon>
        <taxon>Bacilli</taxon>
        <taxon>Lactobacillales</taxon>
        <taxon>Lactobacillaceae</taxon>
        <taxon>Limosilactobacillus</taxon>
    </lineage>
</organism>
<keyword evidence="3" id="KW-1185">Reference proteome</keyword>
<accession>A0A7W3UJ13</accession>
<dbReference type="Gene3D" id="3.30.1460.60">
    <property type="match status" value="1"/>
</dbReference>
<feature type="domain" description="Lreu-0056-like" evidence="1">
    <location>
        <begin position="1"/>
        <end position="87"/>
    </location>
</feature>
<dbReference type="AlphaFoldDB" id="A0A7W3UJ13"/>
<evidence type="ECO:0000313" key="2">
    <source>
        <dbReference type="EMBL" id="MBB1096523.1"/>
    </source>
</evidence>
<sequence>MVYGIVKPADTVPNGVENYSYLVATDKSTSPMIFFCANSNQTVTIKYADHEGGQLHVKVVTESELIQKFYKTTIQKKQVNNDVSLLRTE</sequence>
<dbReference type="InterPro" id="IPR054365">
    <property type="entry name" value="Lreu_0056-like"/>
</dbReference>
<comment type="caution">
    <text evidence="2">The sequence shown here is derived from an EMBL/GenBank/DDBJ whole genome shotgun (WGS) entry which is preliminary data.</text>
</comment>